<dbReference type="EMBL" id="CM046122">
    <property type="protein sequence ID" value="KAI8423389.1"/>
    <property type="molecule type" value="Genomic_DNA"/>
</dbReference>
<dbReference type="Proteomes" id="UP001064048">
    <property type="component" value="Chromosome 22"/>
</dbReference>
<organism evidence="1 2">
    <name type="scientific">Choristoneura fumiferana</name>
    <name type="common">Spruce budworm moth</name>
    <name type="synonym">Archips fumiferana</name>
    <dbReference type="NCBI Taxonomy" id="7141"/>
    <lineage>
        <taxon>Eukaryota</taxon>
        <taxon>Metazoa</taxon>
        <taxon>Ecdysozoa</taxon>
        <taxon>Arthropoda</taxon>
        <taxon>Hexapoda</taxon>
        <taxon>Insecta</taxon>
        <taxon>Pterygota</taxon>
        <taxon>Neoptera</taxon>
        <taxon>Endopterygota</taxon>
        <taxon>Lepidoptera</taxon>
        <taxon>Glossata</taxon>
        <taxon>Ditrysia</taxon>
        <taxon>Tortricoidea</taxon>
        <taxon>Tortricidae</taxon>
        <taxon>Tortricinae</taxon>
        <taxon>Choristoneura</taxon>
    </lineage>
</organism>
<evidence type="ECO:0000313" key="2">
    <source>
        <dbReference type="Proteomes" id="UP001064048"/>
    </source>
</evidence>
<evidence type="ECO:0000313" key="1">
    <source>
        <dbReference type="EMBL" id="KAI8423389.1"/>
    </source>
</evidence>
<gene>
    <name evidence="1" type="ORF">MSG28_012540</name>
</gene>
<proteinExistence type="predicted"/>
<protein>
    <submittedName>
        <fullName evidence="1">Uncharacterized protein</fullName>
    </submittedName>
</protein>
<reference evidence="1 2" key="1">
    <citation type="journal article" date="2022" name="Genome Biol. Evol.">
        <title>The Spruce Budworm Genome: Reconstructing the Evolutionary History of Antifreeze Proteins.</title>
        <authorList>
            <person name="Beliveau C."/>
            <person name="Gagne P."/>
            <person name="Picq S."/>
            <person name="Vernygora O."/>
            <person name="Keeling C.I."/>
            <person name="Pinkney K."/>
            <person name="Doucet D."/>
            <person name="Wen F."/>
            <person name="Johnston J.S."/>
            <person name="Maaroufi H."/>
            <person name="Boyle B."/>
            <person name="Laroche J."/>
            <person name="Dewar K."/>
            <person name="Juretic N."/>
            <person name="Blackburn G."/>
            <person name="Nisole A."/>
            <person name="Brunet B."/>
            <person name="Brandao M."/>
            <person name="Lumley L."/>
            <person name="Duan J."/>
            <person name="Quan G."/>
            <person name="Lucarotti C.J."/>
            <person name="Roe A.D."/>
            <person name="Sperling F.A.H."/>
            <person name="Levesque R.C."/>
            <person name="Cusson M."/>
        </authorList>
    </citation>
    <scope>NUCLEOTIDE SEQUENCE [LARGE SCALE GENOMIC DNA]</scope>
    <source>
        <strain evidence="1">Glfc:IPQL:Cfum</strain>
    </source>
</reference>
<accession>A0ACC0JH19</accession>
<keyword evidence="2" id="KW-1185">Reference proteome</keyword>
<sequence>MWRAACSVLVCPDADEAWTRISDVAPPDTVWHSLRNCVAYQAGVWQNLLSGGVDDAMQPAAFKLAIVLRHTPTDLVQDLTSYVLALLTDDEAAWCGACGAGSPSGARARGGRGGGHAGRPGAAARPAAVRGLRAGHPGRQPRGILNQFSQIPKLYHTPEFECFEPLARENIDREICTLREHLLTGQHDHE</sequence>
<name>A0ACC0JH19_CHOFU</name>
<comment type="caution">
    <text evidence="1">The sequence shown here is derived from an EMBL/GenBank/DDBJ whole genome shotgun (WGS) entry which is preliminary data.</text>
</comment>